<dbReference type="GeneID" id="74302806"/>
<keyword evidence="4" id="KW-0564">Palmitate</keyword>
<keyword evidence="2 6" id="KW-0732">Signal</keyword>
<evidence type="ECO:0000256" key="2">
    <source>
        <dbReference type="ARBA" id="ARBA00022729"/>
    </source>
</evidence>
<keyword evidence="1" id="KW-1003">Cell membrane</keyword>
<name>A0A5N5USB0_MYCPH</name>
<evidence type="ECO:0000313" key="7">
    <source>
        <dbReference type="EMBL" id="KAB7752496.1"/>
    </source>
</evidence>
<sequence length="138" mass="13971">MDIRLVAAAAALLALGTACAAQPAALGGTTAKVTIDGESTGGPLPVRCAQSGWLWTIKSLDEKQGFTVDLDTGDDVVVQAITFQGVGGFTGSVWRDNIGEAEVESAGGTFTITGSADGSFADNPSNAVSTTFRIEANC</sequence>
<dbReference type="EMBL" id="ANBP01000044">
    <property type="protein sequence ID" value="KAB7752496.1"/>
    <property type="molecule type" value="Genomic_DNA"/>
</dbReference>
<dbReference type="PROSITE" id="PS51257">
    <property type="entry name" value="PROKAR_LIPOPROTEIN"/>
    <property type="match status" value="1"/>
</dbReference>
<evidence type="ECO:0000256" key="1">
    <source>
        <dbReference type="ARBA" id="ARBA00022475"/>
    </source>
</evidence>
<feature type="chain" id="PRO_5024409360" evidence="6">
    <location>
        <begin position="21"/>
        <end position="138"/>
    </location>
</feature>
<protein>
    <submittedName>
        <fullName evidence="7">Uncharacterized protein</fullName>
    </submittedName>
</protein>
<evidence type="ECO:0000256" key="6">
    <source>
        <dbReference type="SAM" id="SignalP"/>
    </source>
</evidence>
<reference evidence="7 8" key="1">
    <citation type="submission" date="2012-10" db="EMBL/GenBank/DDBJ databases">
        <title>The draft sequence of the Mycobacterium pheli genome.</title>
        <authorList>
            <person name="Pettersson B.M.F."/>
            <person name="Das S."/>
            <person name="Dasgupta S."/>
            <person name="Bhattacharya A."/>
            <person name="Kirsebom L.A."/>
        </authorList>
    </citation>
    <scope>NUCLEOTIDE SEQUENCE [LARGE SCALE GENOMIC DNA]</scope>
    <source>
        <strain evidence="7 8">CCUG 21000</strain>
    </source>
</reference>
<keyword evidence="5" id="KW-0449">Lipoprotein</keyword>
<proteinExistence type="predicted"/>
<evidence type="ECO:0000313" key="8">
    <source>
        <dbReference type="Proteomes" id="UP000325690"/>
    </source>
</evidence>
<keyword evidence="3" id="KW-0472">Membrane</keyword>
<dbReference type="InterPro" id="IPR008691">
    <property type="entry name" value="LpqH"/>
</dbReference>
<dbReference type="GO" id="GO:0016020">
    <property type="term" value="C:membrane"/>
    <property type="evidence" value="ECO:0007669"/>
    <property type="project" value="InterPro"/>
</dbReference>
<dbReference type="RefSeq" id="WP_003885986.1">
    <property type="nucleotide sequence ID" value="NZ_ANBO01000043.1"/>
</dbReference>
<evidence type="ECO:0000256" key="3">
    <source>
        <dbReference type="ARBA" id="ARBA00023136"/>
    </source>
</evidence>
<evidence type="ECO:0000256" key="4">
    <source>
        <dbReference type="ARBA" id="ARBA00023139"/>
    </source>
</evidence>
<comment type="caution">
    <text evidence="7">The sequence shown here is derived from an EMBL/GenBank/DDBJ whole genome shotgun (WGS) entry which is preliminary data.</text>
</comment>
<dbReference type="Pfam" id="PF05481">
    <property type="entry name" value="Myco_19_kDa"/>
    <property type="match status" value="1"/>
</dbReference>
<organism evidence="7 8">
    <name type="scientific">Mycolicibacterium phlei DSM 43239 = CCUG 21000</name>
    <dbReference type="NCBI Taxonomy" id="1226750"/>
    <lineage>
        <taxon>Bacteria</taxon>
        <taxon>Bacillati</taxon>
        <taxon>Actinomycetota</taxon>
        <taxon>Actinomycetes</taxon>
        <taxon>Mycobacteriales</taxon>
        <taxon>Mycobacteriaceae</taxon>
        <taxon>Mycolicibacterium</taxon>
    </lineage>
</organism>
<feature type="signal peptide" evidence="6">
    <location>
        <begin position="1"/>
        <end position="20"/>
    </location>
</feature>
<accession>A0A5N5USB0</accession>
<dbReference type="Proteomes" id="UP000325690">
    <property type="component" value="Unassembled WGS sequence"/>
</dbReference>
<dbReference type="AlphaFoldDB" id="A0A5N5USB0"/>
<keyword evidence="8" id="KW-1185">Reference proteome</keyword>
<evidence type="ECO:0000256" key="5">
    <source>
        <dbReference type="ARBA" id="ARBA00023288"/>
    </source>
</evidence>
<gene>
    <name evidence="7" type="ORF">MPHL21000_21235</name>
</gene>